<reference evidence="16 17" key="1">
    <citation type="journal article" date="2015" name="Nature">
        <title>rRNA introns, odd ribosomes, and small enigmatic genomes across a large radiation of phyla.</title>
        <authorList>
            <person name="Brown C.T."/>
            <person name="Hug L.A."/>
            <person name="Thomas B.C."/>
            <person name="Sharon I."/>
            <person name="Castelle C.J."/>
            <person name="Singh A."/>
            <person name="Wilkins M.J."/>
            <person name="Williams K.H."/>
            <person name="Banfield J.F."/>
        </authorList>
    </citation>
    <scope>NUCLEOTIDE SEQUENCE [LARGE SCALE GENOMIC DNA]</scope>
</reference>
<feature type="active site" description="Phosphoserine intermediate" evidence="9 11">
    <location>
        <position position="60"/>
    </location>
</feature>
<protein>
    <recommendedName>
        <fullName evidence="9 10">2,3-bisphosphoglycerate-independent phosphoglycerate mutase</fullName>
        <shortName evidence="9">BPG-independent PGAM</shortName>
        <shortName evidence="9">Phosphoglyceromutase</shortName>
        <shortName evidence="9">iPGM</shortName>
        <ecNumber evidence="9 10">5.4.2.12</ecNumber>
    </recommendedName>
</protein>
<dbReference type="GO" id="GO:0030145">
    <property type="term" value="F:manganese ion binding"/>
    <property type="evidence" value="ECO:0007669"/>
    <property type="project" value="UniProtKB-UniRule"/>
</dbReference>
<evidence type="ECO:0000256" key="3">
    <source>
        <dbReference type="ARBA" id="ARBA00004798"/>
    </source>
</evidence>
<evidence type="ECO:0000313" key="16">
    <source>
        <dbReference type="EMBL" id="KKT85937.1"/>
    </source>
</evidence>
<comment type="function">
    <text evidence="2 9">Catalyzes the interconversion of 2-phosphoglycerate and 3-phosphoglycerate.</text>
</comment>
<sequence length="500" mass="55108">MKKVILCILDGWGIAPDSPGNAITRAKPQTFNYLLQNFPQTQLLAAGPAVGLPEGQDGNSETGHLNIGAGRIVYQDLSLINMAIADGSFFTNRALLDTVKHLSSFDSRLHLLGLIGSSGVHAFNEHLYALMLSAKNHNLQHVYLHLITDGRDSDPHNALEQIKAVQKKVVELGTGQIASLMGRYFAMDRDNHIERTQKAFDCLIGSDNVPQKEAGSYLEKLYSQGVTDEFISPASIGDDSETTRIKAGDAVVFFNFRTDRPKQLTEMFLNSGLPNLRFVTMTNYRESFSNPVMFPLTTITNTLGEIVSNSKQLQLRAAETEKIAMVTYYFNGQSEDAFLGEARLFINSPNISTSDLQPRMSTDRLIGEFTKHFKETDFSLGILNIACPDMVAHTGKIDKTIEAVQAADEALGNLINLAKETDSYLLITADHGNAEELLNSAGEVDTKHSLHPVPFIIYHLNDYHFQLQSGKLGDVAPTILNLLDLPQPAEMNGKNLILRS</sequence>
<dbReference type="InterPro" id="IPR005995">
    <property type="entry name" value="Pgm_bpd_ind"/>
</dbReference>
<dbReference type="GO" id="GO:0006007">
    <property type="term" value="P:glucose catabolic process"/>
    <property type="evidence" value="ECO:0007669"/>
    <property type="project" value="InterPro"/>
</dbReference>
<feature type="domain" description="BPG-independent PGAM N-terminal" evidence="15">
    <location>
        <begin position="80"/>
        <end position="285"/>
    </location>
</feature>
<organism evidence="16 17">
    <name type="scientific">Candidatus Collierbacteria bacterium GW2011_GWA2_44_99</name>
    <dbReference type="NCBI Taxonomy" id="1618380"/>
    <lineage>
        <taxon>Bacteria</taxon>
        <taxon>Candidatus Collieribacteriota</taxon>
    </lineage>
</organism>
<gene>
    <name evidence="9" type="primary">gpmI</name>
    <name evidence="16" type="ORF">UW84_C0019G0003</name>
</gene>
<feature type="binding site" evidence="9 13">
    <location>
        <position position="389"/>
    </location>
    <ligand>
        <name>Mn(2+)</name>
        <dbReference type="ChEBI" id="CHEBI:29035"/>
        <label>1</label>
    </ligand>
</feature>
<dbReference type="GO" id="GO:0004619">
    <property type="term" value="F:phosphoglycerate mutase activity"/>
    <property type="evidence" value="ECO:0007669"/>
    <property type="project" value="UniProtKB-UniRule"/>
</dbReference>
<dbReference type="PIRSF" id="PIRSF001492">
    <property type="entry name" value="IPGAM"/>
    <property type="match status" value="1"/>
</dbReference>
<dbReference type="Gene3D" id="3.40.1450.10">
    <property type="entry name" value="BPG-independent phosphoglycerate mutase, domain B"/>
    <property type="match status" value="1"/>
</dbReference>
<dbReference type="GO" id="GO:0006096">
    <property type="term" value="P:glycolytic process"/>
    <property type="evidence" value="ECO:0007669"/>
    <property type="project" value="UniProtKB-UniRule"/>
</dbReference>
<name>A0A0G1MYR6_9BACT</name>
<dbReference type="Proteomes" id="UP000034797">
    <property type="component" value="Unassembled WGS sequence"/>
</dbReference>
<dbReference type="InterPro" id="IPR017850">
    <property type="entry name" value="Alkaline_phosphatase_core_sf"/>
</dbReference>
<dbReference type="InterPro" id="IPR006124">
    <property type="entry name" value="Metalloenzyme"/>
</dbReference>
<feature type="binding site" evidence="9 13">
    <location>
        <position position="10"/>
    </location>
    <ligand>
        <name>Mn(2+)</name>
        <dbReference type="ChEBI" id="CHEBI:29035"/>
        <label>2</label>
    </ligand>
</feature>
<feature type="domain" description="Metalloenzyme" evidence="14">
    <location>
        <begin position="2"/>
        <end position="485"/>
    </location>
</feature>
<dbReference type="Pfam" id="PF06415">
    <property type="entry name" value="iPGM_N"/>
    <property type="match status" value="1"/>
</dbReference>
<evidence type="ECO:0000256" key="6">
    <source>
        <dbReference type="ARBA" id="ARBA00023152"/>
    </source>
</evidence>
<evidence type="ECO:0000256" key="10">
    <source>
        <dbReference type="NCBIfam" id="TIGR01307"/>
    </source>
</evidence>
<feature type="binding site" evidence="9 13">
    <location>
        <position position="393"/>
    </location>
    <ligand>
        <name>Mn(2+)</name>
        <dbReference type="ChEBI" id="CHEBI:29035"/>
        <label>1</label>
    </ligand>
</feature>
<dbReference type="FunFam" id="3.40.1450.10:FF:000002">
    <property type="entry name" value="2,3-bisphosphoglycerate-independent phosphoglycerate mutase"/>
    <property type="match status" value="1"/>
</dbReference>
<feature type="binding site" evidence="9 12">
    <location>
        <position position="121"/>
    </location>
    <ligand>
        <name>substrate</name>
    </ligand>
</feature>
<comment type="catalytic activity">
    <reaction evidence="1 9">
        <text>(2R)-2-phosphoglycerate = (2R)-3-phosphoglycerate</text>
        <dbReference type="Rhea" id="RHEA:15901"/>
        <dbReference type="ChEBI" id="CHEBI:58272"/>
        <dbReference type="ChEBI" id="CHEBI:58289"/>
        <dbReference type="EC" id="5.4.2.12"/>
    </reaction>
</comment>
<keyword evidence="7 9" id="KW-0464">Manganese</keyword>
<evidence type="ECO:0000259" key="15">
    <source>
        <dbReference type="Pfam" id="PF06415"/>
    </source>
</evidence>
<feature type="binding site" evidence="9 12">
    <location>
        <begin position="257"/>
        <end position="260"/>
    </location>
    <ligand>
        <name>substrate</name>
    </ligand>
</feature>
<feature type="binding site" evidence="9 12">
    <location>
        <position position="183"/>
    </location>
    <ligand>
        <name>substrate</name>
    </ligand>
</feature>
<dbReference type="Pfam" id="PF01676">
    <property type="entry name" value="Metalloenzyme"/>
    <property type="match status" value="1"/>
</dbReference>
<dbReference type="HAMAP" id="MF_01038">
    <property type="entry name" value="GpmI"/>
    <property type="match status" value="1"/>
</dbReference>
<proteinExistence type="inferred from homology"/>
<evidence type="ECO:0000256" key="12">
    <source>
        <dbReference type="PIRSR" id="PIRSR001492-2"/>
    </source>
</evidence>
<comment type="similarity">
    <text evidence="4 9">Belongs to the BPG-independent phosphoglycerate mutase family.</text>
</comment>
<dbReference type="SUPFAM" id="SSF64158">
    <property type="entry name" value="2,3-Bisphosphoglycerate-independent phosphoglycerate mutase, substrate-binding domain"/>
    <property type="match status" value="1"/>
</dbReference>
<feature type="binding site" evidence="9 13">
    <location>
        <position position="448"/>
    </location>
    <ligand>
        <name>Mn(2+)</name>
        <dbReference type="ChEBI" id="CHEBI:29035"/>
        <label>1</label>
    </ligand>
</feature>
<accession>A0A0G1MYR6</accession>
<dbReference type="PANTHER" id="PTHR31637:SF0">
    <property type="entry name" value="2,3-BISPHOSPHOGLYCERATE-INDEPENDENT PHOSPHOGLYCERATE MUTASE"/>
    <property type="match status" value="1"/>
</dbReference>
<dbReference type="UniPathway" id="UPA00109">
    <property type="reaction ID" value="UER00186"/>
</dbReference>
<comment type="cofactor">
    <cofactor evidence="9">
        <name>Mn(2+)</name>
        <dbReference type="ChEBI" id="CHEBI:29035"/>
    </cofactor>
    <text evidence="9">Binds 2 manganese ions per subunit.</text>
</comment>
<keyword evidence="6 9" id="KW-0324">Glycolysis</keyword>
<evidence type="ECO:0000313" key="17">
    <source>
        <dbReference type="Proteomes" id="UP000034797"/>
    </source>
</evidence>
<dbReference type="CDD" id="cd16010">
    <property type="entry name" value="iPGM"/>
    <property type="match status" value="1"/>
</dbReference>
<dbReference type="InterPro" id="IPR036646">
    <property type="entry name" value="PGAM_B_sf"/>
</dbReference>
<dbReference type="EMBL" id="LCJW01000019">
    <property type="protein sequence ID" value="KKT85937.1"/>
    <property type="molecule type" value="Genomic_DNA"/>
</dbReference>
<evidence type="ECO:0000256" key="8">
    <source>
        <dbReference type="ARBA" id="ARBA00023235"/>
    </source>
</evidence>
<dbReference type="PANTHER" id="PTHR31637">
    <property type="entry name" value="2,3-BISPHOSPHOGLYCERATE-INDEPENDENT PHOSPHOGLYCERATE MUTASE"/>
    <property type="match status" value="1"/>
</dbReference>
<evidence type="ECO:0000256" key="4">
    <source>
        <dbReference type="ARBA" id="ARBA00008819"/>
    </source>
</evidence>
<feature type="binding site" evidence="9 13">
    <location>
        <position position="430"/>
    </location>
    <ligand>
        <name>Mn(2+)</name>
        <dbReference type="ChEBI" id="CHEBI:29035"/>
        <label>2</label>
    </ligand>
</feature>
<evidence type="ECO:0000256" key="9">
    <source>
        <dbReference type="HAMAP-Rule" id="MF_01038"/>
    </source>
</evidence>
<feature type="binding site" evidence="9 13">
    <location>
        <position position="431"/>
    </location>
    <ligand>
        <name>Mn(2+)</name>
        <dbReference type="ChEBI" id="CHEBI:29035"/>
        <label>2</label>
    </ligand>
</feature>
<evidence type="ECO:0000256" key="13">
    <source>
        <dbReference type="PIRSR" id="PIRSR001492-3"/>
    </source>
</evidence>
<dbReference type="PATRIC" id="fig|1618380.3.peg.332"/>
<dbReference type="Gene3D" id="3.40.720.10">
    <property type="entry name" value="Alkaline Phosphatase, subunit A"/>
    <property type="match status" value="1"/>
</dbReference>
<dbReference type="AlphaFoldDB" id="A0A0G1MYR6"/>
<evidence type="ECO:0000256" key="1">
    <source>
        <dbReference type="ARBA" id="ARBA00000370"/>
    </source>
</evidence>
<feature type="binding site" evidence="9 12">
    <location>
        <position position="322"/>
    </location>
    <ligand>
        <name>substrate</name>
    </ligand>
</feature>
<feature type="binding site" evidence="9 12">
    <location>
        <begin position="151"/>
        <end position="152"/>
    </location>
    <ligand>
        <name>substrate</name>
    </ligand>
</feature>
<evidence type="ECO:0000256" key="2">
    <source>
        <dbReference type="ARBA" id="ARBA00002315"/>
    </source>
</evidence>
<dbReference type="EC" id="5.4.2.12" evidence="9 10"/>
<comment type="pathway">
    <text evidence="3 9">Carbohydrate degradation; glycolysis; pyruvate from D-glyceraldehyde 3-phosphate: step 3/5.</text>
</comment>
<evidence type="ECO:0000256" key="7">
    <source>
        <dbReference type="ARBA" id="ARBA00023211"/>
    </source>
</evidence>
<dbReference type="GO" id="GO:0005829">
    <property type="term" value="C:cytosol"/>
    <property type="evidence" value="ECO:0007669"/>
    <property type="project" value="TreeGrafter"/>
</dbReference>
<evidence type="ECO:0000259" key="14">
    <source>
        <dbReference type="Pfam" id="PF01676"/>
    </source>
</evidence>
<keyword evidence="8 9" id="KW-0413">Isomerase</keyword>
<dbReference type="SUPFAM" id="SSF53649">
    <property type="entry name" value="Alkaline phosphatase-like"/>
    <property type="match status" value="1"/>
</dbReference>
<feature type="binding site" evidence="9 12">
    <location>
        <position position="189"/>
    </location>
    <ligand>
        <name>substrate</name>
    </ligand>
</feature>
<dbReference type="InterPro" id="IPR011258">
    <property type="entry name" value="BPG-indep_PGM_N"/>
</dbReference>
<keyword evidence="5 9" id="KW-0479">Metal-binding</keyword>
<evidence type="ECO:0000256" key="11">
    <source>
        <dbReference type="PIRSR" id="PIRSR001492-1"/>
    </source>
</evidence>
<feature type="binding site" evidence="9 13">
    <location>
        <position position="60"/>
    </location>
    <ligand>
        <name>Mn(2+)</name>
        <dbReference type="ChEBI" id="CHEBI:29035"/>
        <label>2</label>
    </ligand>
</feature>
<comment type="subunit">
    <text evidence="9">Monomer.</text>
</comment>
<comment type="caution">
    <text evidence="16">The sequence shown here is derived from an EMBL/GenBank/DDBJ whole genome shotgun (WGS) entry which is preliminary data.</text>
</comment>
<dbReference type="NCBIfam" id="TIGR01307">
    <property type="entry name" value="pgm_bpd_ind"/>
    <property type="match status" value="1"/>
</dbReference>
<evidence type="ECO:0000256" key="5">
    <source>
        <dbReference type="ARBA" id="ARBA00022723"/>
    </source>
</evidence>